<keyword evidence="4" id="KW-1185">Reference proteome</keyword>
<protein>
    <submittedName>
        <fullName evidence="3">Uncharacterized protein</fullName>
    </submittedName>
</protein>
<comment type="caution">
    <text evidence="3">The sequence shown here is derived from an EMBL/GenBank/DDBJ whole genome shotgun (WGS) entry which is preliminary data.</text>
</comment>
<feature type="transmembrane region" description="Helical" evidence="2">
    <location>
        <begin position="323"/>
        <end position="344"/>
    </location>
</feature>
<name>A0AAE1B0S2_9GAST</name>
<feature type="transmembrane region" description="Helical" evidence="2">
    <location>
        <begin position="397"/>
        <end position="413"/>
    </location>
</feature>
<proteinExistence type="predicted"/>
<evidence type="ECO:0000256" key="1">
    <source>
        <dbReference type="SAM" id="MobiDB-lite"/>
    </source>
</evidence>
<dbReference type="AlphaFoldDB" id="A0AAE1B0S2"/>
<feature type="transmembrane region" description="Helical" evidence="2">
    <location>
        <begin position="119"/>
        <end position="142"/>
    </location>
</feature>
<feature type="region of interest" description="Disordered" evidence="1">
    <location>
        <begin position="84"/>
        <end position="108"/>
    </location>
</feature>
<evidence type="ECO:0000313" key="4">
    <source>
        <dbReference type="Proteomes" id="UP001283361"/>
    </source>
</evidence>
<feature type="transmembrane region" description="Helical" evidence="2">
    <location>
        <begin position="356"/>
        <end position="385"/>
    </location>
</feature>
<gene>
    <name evidence="3" type="ORF">RRG08_060484</name>
</gene>
<keyword evidence="2" id="KW-1133">Transmembrane helix</keyword>
<organism evidence="3 4">
    <name type="scientific">Elysia crispata</name>
    <name type="common">lettuce slug</name>
    <dbReference type="NCBI Taxonomy" id="231223"/>
    <lineage>
        <taxon>Eukaryota</taxon>
        <taxon>Metazoa</taxon>
        <taxon>Spiralia</taxon>
        <taxon>Lophotrochozoa</taxon>
        <taxon>Mollusca</taxon>
        <taxon>Gastropoda</taxon>
        <taxon>Heterobranchia</taxon>
        <taxon>Euthyneura</taxon>
        <taxon>Panpulmonata</taxon>
        <taxon>Sacoglossa</taxon>
        <taxon>Placobranchoidea</taxon>
        <taxon>Plakobranchidae</taxon>
        <taxon>Elysia</taxon>
    </lineage>
</organism>
<accession>A0AAE1B0S2</accession>
<evidence type="ECO:0000256" key="2">
    <source>
        <dbReference type="SAM" id="Phobius"/>
    </source>
</evidence>
<dbReference type="EMBL" id="JAWDGP010000802">
    <property type="protein sequence ID" value="KAK3797140.1"/>
    <property type="molecule type" value="Genomic_DNA"/>
</dbReference>
<keyword evidence="2" id="KW-0472">Membrane</keyword>
<evidence type="ECO:0000313" key="3">
    <source>
        <dbReference type="EMBL" id="KAK3797140.1"/>
    </source>
</evidence>
<sequence>MHMIKSSGIRVYAPGLGATVQEYMGDDKEQHEKSTCTRTNSSRTRVRVPRIGAAGEEYMQEEWGPQDKSKCTRQGAAVQEYMRHDKEQHDKGTCTRTRSSRKKQMDQDMKQQYKNLDRLYLCLAFSAAEVVMCSSSFHRFLLISCYVRFKMMDQLCRRDERMALNQHLYIRICGCGLVLDILPLSQTDRQTDRQHSEVTKGSSVPRLFNRILHQILNVPLGKGSAPGFPQSDCLVLPRRDSCYNKLPSTPSQSITAAINSSKVRPIPSFKPQIASTGLRRVITALKCGAVWQLGMLMTIHIFLLSELDRAVSFPRSPGRRGLAYNSVLQTSTVTCGLGTALMLLESFMPHFQFAMFTYVLVLFHLFHLGTLSSFSSGISLILLIWDLFHLSHLGSPSSFSYGISFILFIWDLFDPSHLGSPSSFSSGIPLILLIWDLFDTSILRSL</sequence>
<dbReference type="Proteomes" id="UP001283361">
    <property type="component" value="Unassembled WGS sequence"/>
</dbReference>
<keyword evidence="2" id="KW-0812">Transmembrane</keyword>
<reference evidence="3" key="1">
    <citation type="journal article" date="2023" name="G3 (Bethesda)">
        <title>A reference genome for the long-term kleptoplast-retaining sea slug Elysia crispata morphotype clarki.</title>
        <authorList>
            <person name="Eastman K.E."/>
            <person name="Pendleton A.L."/>
            <person name="Shaikh M.A."/>
            <person name="Suttiyut T."/>
            <person name="Ogas R."/>
            <person name="Tomko P."/>
            <person name="Gavelis G."/>
            <person name="Widhalm J.R."/>
            <person name="Wisecaver J.H."/>
        </authorList>
    </citation>
    <scope>NUCLEOTIDE SEQUENCE</scope>
    <source>
        <strain evidence="3">ECLA1</strain>
    </source>
</reference>
<feature type="transmembrane region" description="Helical" evidence="2">
    <location>
        <begin position="281"/>
        <end position="303"/>
    </location>
</feature>
<feature type="compositionally biased region" description="Basic and acidic residues" evidence="1">
    <location>
        <begin position="84"/>
        <end position="93"/>
    </location>
</feature>